<dbReference type="AlphaFoldDB" id="A0A8H4L0N8"/>
<accession>A0A8H4L0N8</accession>
<proteinExistence type="predicted"/>
<reference evidence="2 3" key="1">
    <citation type="submission" date="2020-01" db="EMBL/GenBank/DDBJ databases">
        <title>Identification and distribution of gene clusters putatively required for synthesis of sphingolipid metabolism inhibitors in phylogenetically diverse species of the filamentous fungus Fusarium.</title>
        <authorList>
            <person name="Kim H.-S."/>
            <person name="Busman M."/>
            <person name="Brown D.W."/>
            <person name="Divon H."/>
            <person name="Uhlig S."/>
            <person name="Proctor R.H."/>
        </authorList>
    </citation>
    <scope>NUCLEOTIDE SEQUENCE [LARGE SCALE GENOMIC DNA]</scope>
    <source>
        <strain evidence="2 3">NRRL 20459</strain>
    </source>
</reference>
<evidence type="ECO:0000256" key="1">
    <source>
        <dbReference type="SAM" id="SignalP"/>
    </source>
</evidence>
<dbReference type="EMBL" id="JAADYS010002148">
    <property type="protein sequence ID" value="KAF4459537.1"/>
    <property type="molecule type" value="Genomic_DNA"/>
</dbReference>
<name>A0A8H4L0N8_9HYPO</name>
<sequence length="154" mass="16967">MRFNTALLGLFASQALAVNMYSAPDAEAECGALGVMEWDLDTLPADTVPSELRKCKEHPLSLNVHSRNPDADKTGVLEKRKCTSSIGKKKYGCDKSWCWMNCGKTYKEIEWGQWCWAAKNGGKGAWWGCNSDDDCPKDQKNCAKGNCKQCGCGC</sequence>
<evidence type="ECO:0008006" key="4">
    <source>
        <dbReference type="Google" id="ProtNLM"/>
    </source>
</evidence>
<evidence type="ECO:0000313" key="2">
    <source>
        <dbReference type="EMBL" id="KAF4459537.1"/>
    </source>
</evidence>
<comment type="caution">
    <text evidence="2">The sequence shown here is derived from an EMBL/GenBank/DDBJ whole genome shotgun (WGS) entry which is preliminary data.</text>
</comment>
<dbReference type="Proteomes" id="UP000554235">
    <property type="component" value="Unassembled WGS sequence"/>
</dbReference>
<organism evidence="2 3">
    <name type="scientific">Fusarium albosuccineum</name>
    <dbReference type="NCBI Taxonomy" id="1237068"/>
    <lineage>
        <taxon>Eukaryota</taxon>
        <taxon>Fungi</taxon>
        <taxon>Dikarya</taxon>
        <taxon>Ascomycota</taxon>
        <taxon>Pezizomycotina</taxon>
        <taxon>Sordariomycetes</taxon>
        <taxon>Hypocreomycetidae</taxon>
        <taxon>Hypocreales</taxon>
        <taxon>Nectriaceae</taxon>
        <taxon>Fusarium</taxon>
        <taxon>Fusarium decemcellulare species complex</taxon>
    </lineage>
</organism>
<evidence type="ECO:0000313" key="3">
    <source>
        <dbReference type="Proteomes" id="UP000554235"/>
    </source>
</evidence>
<protein>
    <recommendedName>
        <fullName evidence="4">IDI-2</fullName>
    </recommendedName>
</protein>
<keyword evidence="1" id="KW-0732">Signal</keyword>
<dbReference type="OrthoDB" id="3660930at2759"/>
<feature type="signal peptide" evidence="1">
    <location>
        <begin position="1"/>
        <end position="17"/>
    </location>
</feature>
<keyword evidence="3" id="KW-1185">Reference proteome</keyword>
<feature type="chain" id="PRO_5034730106" description="IDI-2" evidence="1">
    <location>
        <begin position="18"/>
        <end position="154"/>
    </location>
</feature>
<gene>
    <name evidence="2" type="ORF">FALBO_13701</name>
</gene>